<reference evidence="7" key="1">
    <citation type="submission" date="2014-07" db="EMBL/GenBank/DDBJ databases">
        <title>Genome sequencing of plant-pathogenic Streptomyces species.</title>
        <authorList>
            <person name="Harrison J."/>
            <person name="Sapp M."/>
            <person name="Thwaites R."/>
            <person name="Studholme D.J."/>
        </authorList>
    </citation>
    <scope>NUCLEOTIDE SEQUENCE [LARGE SCALE GENOMIC DNA]</scope>
    <source>
        <strain evidence="7">NCPPB 4445</strain>
    </source>
</reference>
<dbReference type="GO" id="GO:0006950">
    <property type="term" value="P:response to stress"/>
    <property type="evidence" value="ECO:0007669"/>
    <property type="project" value="TreeGrafter"/>
</dbReference>
<evidence type="ECO:0000256" key="4">
    <source>
        <dbReference type="SAM" id="MobiDB-lite"/>
    </source>
</evidence>
<dbReference type="PROSITE" id="PS50995">
    <property type="entry name" value="HTH_MARR_2"/>
    <property type="match status" value="1"/>
</dbReference>
<evidence type="ECO:0000256" key="2">
    <source>
        <dbReference type="ARBA" id="ARBA00023125"/>
    </source>
</evidence>
<dbReference type="PRINTS" id="PR00598">
    <property type="entry name" value="HTHMARR"/>
</dbReference>
<dbReference type="InterPro" id="IPR000835">
    <property type="entry name" value="HTH_MarR-typ"/>
</dbReference>
<keyword evidence="3" id="KW-0804">Transcription</keyword>
<comment type="caution">
    <text evidence="6">The sequence shown here is derived from an EMBL/GenBank/DDBJ whole genome shotgun (WGS) entry which is preliminary data.</text>
</comment>
<evidence type="ECO:0000256" key="1">
    <source>
        <dbReference type="ARBA" id="ARBA00023015"/>
    </source>
</evidence>
<feature type="region of interest" description="Disordered" evidence="4">
    <location>
        <begin position="150"/>
        <end position="223"/>
    </location>
</feature>
<dbReference type="AlphaFoldDB" id="A0A0L0K142"/>
<dbReference type="InterPro" id="IPR036390">
    <property type="entry name" value="WH_DNA-bd_sf"/>
</dbReference>
<proteinExistence type="predicted"/>
<keyword evidence="1" id="KW-0805">Transcription regulation</keyword>
<name>A0A0L0K142_9ACTN</name>
<feature type="compositionally biased region" description="Pro residues" evidence="4">
    <location>
        <begin position="201"/>
        <end position="212"/>
    </location>
</feature>
<dbReference type="InterPro" id="IPR039422">
    <property type="entry name" value="MarR/SlyA-like"/>
</dbReference>
<evidence type="ECO:0000256" key="3">
    <source>
        <dbReference type="ARBA" id="ARBA00023163"/>
    </source>
</evidence>
<dbReference type="InterPro" id="IPR036388">
    <property type="entry name" value="WH-like_DNA-bd_sf"/>
</dbReference>
<dbReference type="GO" id="GO:0003677">
    <property type="term" value="F:DNA binding"/>
    <property type="evidence" value="ECO:0007669"/>
    <property type="project" value="UniProtKB-KW"/>
</dbReference>
<dbReference type="Proteomes" id="UP000037151">
    <property type="component" value="Unassembled WGS sequence"/>
</dbReference>
<gene>
    <name evidence="6" type="ORF">IQ63_26040</name>
</gene>
<dbReference type="Pfam" id="PF12802">
    <property type="entry name" value="MarR_2"/>
    <property type="match status" value="1"/>
</dbReference>
<dbReference type="GO" id="GO:0003700">
    <property type="term" value="F:DNA-binding transcription factor activity"/>
    <property type="evidence" value="ECO:0007669"/>
    <property type="project" value="InterPro"/>
</dbReference>
<feature type="domain" description="HTH marR-type" evidence="5">
    <location>
        <begin position="1"/>
        <end position="137"/>
    </location>
</feature>
<dbReference type="EMBL" id="JPPY01000148">
    <property type="protein sequence ID" value="KND31474.1"/>
    <property type="molecule type" value="Genomic_DNA"/>
</dbReference>
<evidence type="ECO:0000259" key="5">
    <source>
        <dbReference type="PROSITE" id="PS50995"/>
    </source>
</evidence>
<evidence type="ECO:0000313" key="7">
    <source>
        <dbReference type="Proteomes" id="UP000037151"/>
    </source>
</evidence>
<keyword evidence="2" id="KW-0238">DNA-binding</keyword>
<dbReference type="OrthoDB" id="3778086at2"/>
<evidence type="ECO:0000313" key="6">
    <source>
        <dbReference type="EMBL" id="KND31474.1"/>
    </source>
</evidence>
<organism evidence="6 7">
    <name type="scientific">Streptomyces acidiscabies</name>
    <dbReference type="NCBI Taxonomy" id="42234"/>
    <lineage>
        <taxon>Bacteria</taxon>
        <taxon>Bacillati</taxon>
        <taxon>Actinomycetota</taxon>
        <taxon>Actinomycetes</taxon>
        <taxon>Kitasatosporales</taxon>
        <taxon>Streptomycetaceae</taxon>
        <taxon>Streptomyces</taxon>
    </lineage>
</organism>
<dbReference type="InterPro" id="IPR023187">
    <property type="entry name" value="Tscrpt_reg_MarR-type_CS"/>
</dbReference>
<dbReference type="PATRIC" id="fig|42234.21.peg.5381"/>
<dbReference type="PANTHER" id="PTHR33164">
    <property type="entry name" value="TRANSCRIPTIONAL REGULATOR, MARR FAMILY"/>
    <property type="match status" value="1"/>
</dbReference>
<accession>A0A0L0K142</accession>
<protein>
    <recommendedName>
        <fullName evidence="5">HTH marR-type domain-containing protein</fullName>
    </recommendedName>
</protein>
<dbReference type="PANTHER" id="PTHR33164:SF57">
    <property type="entry name" value="MARR-FAMILY TRANSCRIPTIONAL REGULATOR"/>
    <property type="match status" value="1"/>
</dbReference>
<dbReference type="SMART" id="SM00347">
    <property type="entry name" value="HTH_MARR"/>
    <property type="match status" value="1"/>
</dbReference>
<sequence length="223" mass="24538">MARQAQFAELARQLSAFGAVKRELERILPPDCPAGSTAVLGLLGRYGEMRMTHLAELLSVDMSVSSRHVAHLVDRGWIERAADPADKRSRILRLTPAGRAKLAELSRRSEELLAERLDGWSARDVDQLTRLLTRMRAEFDCRPGRAVRPVRDGERYADEPGTGVGNRQDGDVRPGTPDSDGARLGDPNPGEPRTERADPGVPRPQPPPPPPVHQRSTRTPAIT</sequence>
<dbReference type="Gene3D" id="1.10.10.10">
    <property type="entry name" value="Winged helix-like DNA-binding domain superfamily/Winged helix DNA-binding domain"/>
    <property type="match status" value="1"/>
</dbReference>
<dbReference type="PROSITE" id="PS01117">
    <property type="entry name" value="HTH_MARR_1"/>
    <property type="match status" value="1"/>
</dbReference>
<dbReference type="SUPFAM" id="SSF46785">
    <property type="entry name" value="Winged helix' DNA-binding domain"/>
    <property type="match status" value="1"/>
</dbReference>